<keyword evidence="1" id="KW-0812">Transmembrane</keyword>
<dbReference type="STRING" id="83767.SAMN05660652_03118"/>
<protein>
    <submittedName>
        <fullName evidence="2">Inner membrane protein</fullName>
    </submittedName>
</protein>
<sequence length="165" mass="18158">MFGHATLMLSMVTFSRKHDKQFKLCLTLQNLCYATHLFLMGNPAGMAGTLLSALRNLVSLRTRSMWAALVLVAANVMLGFWLVKAVWNILPLAATAIATVSMFRLSGLHLRYAMFACTLFWLINNLLTGSISGTIMESVVAVMSAITIYRLHQSEKKSPAAMDAT</sequence>
<proteinExistence type="predicted"/>
<dbReference type="Proteomes" id="UP000198607">
    <property type="component" value="Unassembled WGS sequence"/>
</dbReference>
<dbReference type="PIRSF" id="PIRSF011443">
    <property type="entry name" value="YgjV"/>
    <property type="match status" value="1"/>
</dbReference>
<keyword evidence="3" id="KW-1185">Reference proteome</keyword>
<evidence type="ECO:0000313" key="2">
    <source>
        <dbReference type="EMBL" id="SDI25209.1"/>
    </source>
</evidence>
<dbReference type="AlphaFoldDB" id="A0A1G8J1U5"/>
<dbReference type="InterPro" id="IPR019629">
    <property type="entry name" value="Uncharacterised_HI1736/YgjV"/>
</dbReference>
<accession>A0A1G8J1U5</accession>
<evidence type="ECO:0000313" key="3">
    <source>
        <dbReference type="Proteomes" id="UP000198607"/>
    </source>
</evidence>
<gene>
    <name evidence="2" type="ORF">SAMN05660652_03118</name>
</gene>
<dbReference type="EMBL" id="FNCY01000015">
    <property type="protein sequence ID" value="SDI25209.1"/>
    <property type="molecule type" value="Genomic_DNA"/>
</dbReference>
<name>A0A1G8J1U5_9RHOO</name>
<dbReference type="Pfam" id="PF10688">
    <property type="entry name" value="Imp-YgjV"/>
    <property type="match status" value="1"/>
</dbReference>
<feature type="transmembrane region" description="Helical" evidence="1">
    <location>
        <begin position="66"/>
        <end position="83"/>
    </location>
</feature>
<evidence type="ECO:0000256" key="1">
    <source>
        <dbReference type="SAM" id="Phobius"/>
    </source>
</evidence>
<keyword evidence="1" id="KW-0472">Membrane</keyword>
<reference evidence="2 3" key="1">
    <citation type="submission" date="2016-10" db="EMBL/GenBank/DDBJ databases">
        <authorList>
            <person name="de Groot N.N."/>
        </authorList>
    </citation>
    <scope>NUCLEOTIDE SEQUENCE [LARGE SCALE GENOMIC DNA]</scope>
    <source>
        <strain evidence="2 3">DSM 5885</strain>
    </source>
</reference>
<keyword evidence="1" id="KW-1133">Transmembrane helix</keyword>
<organism evidence="2 3">
    <name type="scientific">Propionivibrio dicarboxylicus</name>
    <dbReference type="NCBI Taxonomy" id="83767"/>
    <lineage>
        <taxon>Bacteria</taxon>
        <taxon>Pseudomonadati</taxon>
        <taxon>Pseudomonadota</taxon>
        <taxon>Betaproteobacteria</taxon>
        <taxon>Rhodocyclales</taxon>
        <taxon>Rhodocyclaceae</taxon>
        <taxon>Propionivibrio</taxon>
    </lineage>
</organism>
<feature type="transmembrane region" description="Helical" evidence="1">
    <location>
        <begin position="33"/>
        <end position="54"/>
    </location>
</feature>
<feature type="transmembrane region" description="Helical" evidence="1">
    <location>
        <begin position="89"/>
        <end position="105"/>
    </location>
</feature>
<dbReference type="InterPro" id="IPR026267">
    <property type="entry name" value="YgjV"/>
</dbReference>